<dbReference type="Proteomes" id="UP000746471">
    <property type="component" value="Unassembled WGS sequence"/>
</dbReference>
<comment type="caution">
    <text evidence="2">The sequence shown here is derived from an EMBL/GenBank/DDBJ whole genome shotgun (WGS) entry which is preliminary data.</text>
</comment>
<proteinExistence type="predicted"/>
<feature type="domain" description="DUF6036" evidence="1">
    <location>
        <begin position="28"/>
        <end position="161"/>
    </location>
</feature>
<keyword evidence="3" id="KW-1185">Reference proteome</keyword>
<reference evidence="2 3" key="1">
    <citation type="submission" date="2021-05" db="EMBL/GenBank/DDBJ databases">
        <title>Fusibacter ferrireducens sp. nov., an anaerobic, sulfur- and Fe-reducing bacterium isolated from the mangrove sediment.</title>
        <authorList>
            <person name="Qiu D."/>
        </authorList>
    </citation>
    <scope>NUCLEOTIDE SEQUENCE [LARGE SCALE GENOMIC DNA]</scope>
    <source>
        <strain evidence="2 3">DSM 12116</strain>
    </source>
</reference>
<name>A0ABS5PUK4_9FIRM</name>
<evidence type="ECO:0000313" key="3">
    <source>
        <dbReference type="Proteomes" id="UP000746471"/>
    </source>
</evidence>
<protein>
    <recommendedName>
        <fullName evidence="1">DUF6036 domain-containing protein</fullName>
    </recommendedName>
</protein>
<dbReference type="EMBL" id="JAHBCL010000075">
    <property type="protein sequence ID" value="MBS7528848.1"/>
    <property type="molecule type" value="Genomic_DNA"/>
</dbReference>
<gene>
    <name evidence="2" type="ORF">KHM83_19455</name>
</gene>
<evidence type="ECO:0000313" key="2">
    <source>
        <dbReference type="EMBL" id="MBS7528848.1"/>
    </source>
</evidence>
<dbReference type="Pfam" id="PF19502">
    <property type="entry name" value="DUF6036"/>
    <property type="match status" value="1"/>
</dbReference>
<organism evidence="2 3">
    <name type="scientific">Fusibacter paucivorans</name>
    <dbReference type="NCBI Taxonomy" id="76009"/>
    <lineage>
        <taxon>Bacteria</taxon>
        <taxon>Bacillati</taxon>
        <taxon>Bacillota</taxon>
        <taxon>Clostridia</taxon>
        <taxon>Eubacteriales</taxon>
        <taxon>Eubacteriales Family XII. Incertae Sedis</taxon>
        <taxon>Fusibacter</taxon>
    </lineage>
</organism>
<sequence>MYSKNREVLLTLLHDADEYATFKKIDCPPIYLLGGSGCILGDYLDRATLDIDFIDINYSSTVGKVFRLFDRFDMLDTYVTPIADGYEQRAKLLEGFTTLRYYVLSAEDIIVSKLGRYSVKDQDDINHLIEKSDIEIISSLIANVISRKDFSERVKQAFVMNSRLFREKYNV</sequence>
<accession>A0ABS5PUK4</accession>
<evidence type="ECO:0000259" key="1">
    <source>
        <dbReference type="Pfam" id="PF19502"/>
    </source>
</evidence>
<dbReference type="InterPro" id="IPR045792">
    <property type="entry name" value="DUF6036"/>
</dbReference>
<dbReference type="RefSeq" id="WP_213238703.1">
    <property type="nucleotide sequence ID" value="NZ_JAHBCL010000075.1"/>
</dbReference>